<gene>
    <name evidence="2" type="ORF">WOLCODRAFT_18005</name>
</gene>
<dbReference type="GO" id="GO:0030623">
    <property type="term" value="F:U5 snRNA binding"/>
    <property type="evidence" value="ECO:0007669"/>
    <property type="project" value="TreeGrafter"/>
</dbReference>
<dbReference type="GO" id="GO:0000244">
    <property type="term" value="P:spliceosomal tri-snRNP complex assembly"/>
    <property type="evidence" value="ECO:0007669"/>
    <property type="project" value="TreeGrafter"/>
</dbReference>
<dbReference type="PANTHER" id="PTHR11140">
    <property type="entry name" value="PRE-MRNA SPLICING FACTOR PRP8"/>
    <property type="match status" value="1"/>
</dbReference>
<protein>
    <recommendedName>
        <fullName evidence="1">RNA recognition motif spliceosomal PrP8 domain-containing protein</fullName>
    </recommendedName>
</protein>
<reference evidence="2 3" key="1">
    <citation type="journal article" date="2012" name="Science">
        <title>The Paleozoic origin of enzymatic lignin decomposition reconstructed from 31 fungal genomes.</title>
        <authorList>
            <person name="Floudas D."/>
            <person name="Binder M."/>
            <person name="Riley R."/>
            <person name="Barry K."/>
            <person name="Blanchette R.A."/>
            <person name="Henrissat B."/>
            <person name="Martinez A.T."/>
            <person name="Otillar R."/>
            <person name="Spatafora J.W."/>
            <person name="Yadav J.S."/>
            <person name="Aerts A."/>
            <person name="Benoit I."/>
            <person name="Boyd A."/>
            <person name="Carlson A."/>
            <person name="Copeland A."/>
            <person name="Coutinho P.M."/>
            <person name="de Vries R.P."/>
            <person name="Ferreira P."/>
            <person name="Findley K."/>
            <person name="Foster B."/>
            <person name="Gaskell J."/>
            <person name="Glotzer D."/>
            <person name="Gorecki P."/>
            <person name="Heitman J."/>
            <person name="Hesse C."/>
            <person name="Hori C."/>
            <person name="Igarashi K."/>
            <person name="Jurgens J.A."/>
            <person name="Kallen N."/>
            <person name="Kersten P."/>
            <person name="Kohler A."/>
            <person name="Kuees U."/>
            <person name="Kumar T.K.A."/>
            <person name="Kuo A."/>
            <person name="LaButti K."/>
            <person name="Larrondo L.F."/>
            <person name="Lindquist E."/>
            <person name="Ling A."/>
            <person name="Lombard V."/>
            <person name="Lucas S."/>
            <person name="Lundell T."/>
            <person name="Martin R."/>
            <person name="McLaughlin D.J."/>
            <person name="Morgenstern I."/>
            <person name="Morin E."/>
            <person name="Murat C."/>
            <person name="Nagy L.G."/>
            <person name="Nolan M."/>
            <person name="Ohm R.A."/>
            <person name="Patyshakuliyeva A."/>
            <person name="Rokas A."/>
            <person name="Ruiz-Duenas F.J."/>
            <person name="Sabat G."/>
            <person name="Salamov A."/>
            <person name="Samejima M."/>
            <person name="Schmutz J."/>
            <person name="Slot J.C."/>
            <person name="St John F."/>
            <person name="Stenlid J."/>
            <person name="Sun H."/>
            <person name="Sun S."/>
            <person name="Syed K."/>
            <person name="Tsang A."/>
            <person name="Wiebenga A."/>
            <person name="Young D."/>
            <person name="Pisabarro A."/>
            <person name="Eastwood D.C."/>
            <person name="Martin F."/>
            <person name="Cullen D."/>
            <person name="Grigoriev I.V."/>
            <person name="Hibbett D.S."/>
        </authorList>
    </citation>
    <scope>NUCLEOTIDE SEQUENCE [LARGE SCALE GENOMIC DNA]</scope>
    <source>
        <strain evidence="2 3">MD-104</strain>
    </source>
</reference>
<dbReference type="GO" id="GO:0030620">
    <property type="term" value="F:U2 snRNA binding"/>
    <property type="evidence" value="ECO:0007669"/>
    <property type="project" value="TreeGrafter"/>
</dbReference>
<sequence>MFCQVIPTQFSNEQTMILSLGEQEDTLGVFRETHSNNIPLTATLTWVLRGDLDEIIPLTDAEYPAFKKAVHSKDIHTLHVTINNQAEAYKDQAEAQENPYQALVEKAYKACQEEMVLALAHHNIDKATVTKTLGHLTHLLKTEPEMQCGYLKDGPYISAEEAVTIYAATIHWLKSRKFLSIPFPLLNYKHNRKLLVLTFEKVKEAYSVKGHPNQSQREKLLLIEQAYDNAHECFSRIKCLLLTQRAHSRSISKNDTLLTYKDMAHTNACDLICGLQFTAFVFQYYGLVLDLLILGLQRASETASPPQMPTKILQYRDCATEAPSNSIVLSLRRQAPHSFDSSQKIRVTIKSKLAETMVHTARMRSSSETSTSIYPSSVKDGQTKCGSAIVFLSGQRTILAFSLST</sequence>
<accession>A0A2H3JVF7</accession>
<dbReference type="Pfam" id="PF10598">
    <property type="entry name" value="RRM_4"/>
    <property type="match status" value="1"/>
</dbReference>
<keyword evidence="3" id="KW-1185">Reference proteome</keyword>
<dbReference type="GO" id="GO:0017070">
    <property type="term" value="F:U6 snRNA binding"/>
    <property type="evidence" value="ECO:0007669"/>
    <property type="project" value="TreeGrafter"/>
</dbReference>
<dbReference type="STRING" id="742152.A0A2H3JVF7"/>
<feature type="domain" description="RNA recognition motif spliceosomal PrP8" evidence="1">
    <location>
        <begin position="235"/>
        <end position="317"/>
    </location>
</feature>
<dbReference type="AlphaFoldDB" id="A0A2H3JVF7"/>
<dbReference type="SUPFAM" id="SSF53098">
    <property type="entry name" value="Ribonuclease H-like"/>
    <property type="match status" value="1"/>
</dbReference>
<proteinExistence type="predicted"/>
<name>A0A2H3JVF7_WOLCO</name>
<dbReference type="InterPro" id="IPR027652">
    <property type="entry name" value="PRP8"/>
</dbReference>
<evidence type="ECO:0000259" key="1">
    <source>
        <dbReference type="Pfam" id="PF10598"/>
    </source>
</evidence>
<dbReference type="InterPro" id="IPR019582">
    <property type="entry name" value="RRM_spliceosomal_PrP8"/>
</dbReference>
<dbReference type="Proteomes" id="UP000218811">
    <property type="component" value="Unassembled WGS sequence"/>
</dbReference>
<evidence type="ECO:0000313" key="3">
    <source>
        <dbReference type="Proteomes" id="UP000218811"/>
    </source>
</evidence>
<dbReference type="OrthoDB" id="3258820at2759"/>
<dbReference type="InterPro" id="IPR012337">
    <property type="entry name" value="RNaseH-like_sf"/>
</dbReference>
<dbReference type="GO" id="GO:0097157">
    <property type="term" value="F:pre-mRNA intronic binding"/>
    <property type="evidence" value="ECO:0007669"/>
    <property type="project" value="TreeGrafter"/>
</dbReference>
<dbReference type="GO" id="GO:0005682">
    <property type="term" value="C:U5 snRNP"/>
    <property type="evidence" value="ECO:0007669"/>
    <property type="project" value="TreeGrafter"/>
</dbReference>
<dbReference type="PANTHER" id="PTHR11140:SF0">
    <property type="entry name" value="PRE-MRNA-PROCESSING-SPLICING FACTOR 8"/>
    <property type="match status" value="1"/>
</dbReference>
<dbReference type="GO" id="GO:0071013">
    <property type="term" value="C:catalytic step 2 spliceosome"/>
    <property type="evidence" value="ECO:0007669"/>
    <property type="project" value="TreeGrafter"/>
</dbReference>
<dbReference type="GO" id="GO:0030619">
    <property type="term" value="F:U1 snRNA binding"/>
    <property type="evidence" value="ECO:0007669"/>
    <property type="project" value="TreeGrafter"/>
</dbReference>
<evidence type="ECO:0000313" key="2">
    <source>
        <dbReference type="EMBL" id="PCH42889.1"/>
    </source>
</evidence>
<organism evidence="2 3">
    <name type="scientific">Wolfiporia cocos (strain MD-104)</name>
    <name type="common">Brown rot fungus</name>
    <dbReference type="NCBI Taxonomy" id="742152"/>
    <lineage>
        <taxon>Eukaryota</taxon>
        <taxon>Fungi</taxon>
        <taxon>Dikarya</taxon>
        <taxon>Basidiomycota</taxon>
        <taxon>Agaricomycotina</taxon>
        <taxon>Agaricomycetes</taxon>
        <taxon>Polyporales</taxon>
        <taxon>Phaeolaceae</taxon>
        <taxon>Wolfiporia</taxon>
    </lineage>
</organism>
<dbReference type="EMBL" id="KB468135">
    <property type="protein sequence ID" value="PCH42889.1"/>
    <property type="molecule type" value="Genomic_DNA"/>
</dbReference>